<evidence type="ECO:0000313" key="2">
    <source>
        <dbReference type="Proteomes" id="UP001234178"/>
    </source>
</evidence>
<name>A0ABQ9Z091_9CRUS</name>
<accession>A0ABQ9Z091</accession>
<dbReference type="EMBL" id="JAOYFB010000002">
    <property type="protein sequence ID" value="KAK4006330.1"/>
    <property type="molecule type" value="Genomic_DNA"/>
</dbReference>
<dbReference type="Proteomes" id="UP001234178">
    <property type="component" value="Unassembled WGS sequence"/>
</dbReference>
<comment type="caution">
    <text evidence="1">The sequence shown here is derived from an EMBL/GenBank/DDBJ whole genome shotgun (WGS) entry which is preliminary data.</text>
</comment>
<evidence type="ECO:0000313" key="1">
    <source>
        <dbReference type="EMBL" id="KAK4006330.1"/>
    </source>
</evidence>
<reference evidence="1 2" key="1">
    <citation type="journal article" date="2023" name="Nucleic Acids Res.">
        <title>The hologenome of Daphnia magna reveals possible DNA methylation and microbiome-mediated evolution of the host genome.</title>
        <authorList>
            <person name="Chaturvedi A."/>
            <person name="Li X."/>
            <person name="Dhandapani V."/>
            <person name="Marshall H."/>
            <person name="Kissane S."/>
            <person name="Cuenca-Cambronero M."/>
            <person name="Asole G."/>
            <person name="Calvet F."/>
            <person name="Ruiz-Romero M."/>
            <person name="Marangio P."/>
            <person name="Guigo R."/>
            <person name="Rago D."/>
            <person name="Mirbahai L."/>
            <person name="Eastwood N."/>
            <person name="Colbourne J.K."/>
            <person name="Zhou J."/>
            <person name="Mallon E."/>
            <person name="Orsini L."/>
        </authorList>
    </citation>
    <scope>NUCLEOTIDE SEQUENCE [LARGE SCALE GENOMIC DNA]</scope>
    <source>
        <strain evidence="1">LRV0_1</strain>
    </source>
</reference>
<gene>
    <name evidence="1" type="ORF">OUZ56_011484</name>
</gene>
<sequence>MTDGLEILGIIRDRYDTLREAVAGGPRRAMRGIIDVGEGLNRQLQALGGETMGIVHAVVHQATLVNETLRELGEHAGDAAAGQGAPMAGEEIQQMETKIGECSERIRKSSNYDGDGRQSLPSCSKSTPACHWRTSALVLHSLQPEFRASLAMSWALTLALQNGDLWRAYHEARVVVAAT</sequence>
<proteinExistence type="predicted"/>
<keyword evidence="2" id="KW-1185">Reference proteome</keyword>
<organism evidence="1 2">
    <name type="scientific">Daphnia magna</name>
    <dbReference type="NCBI Taxonomy" id="35525"/>
    <lineage>
        <taxon>Eukaryota</taxon>
        <taxon>Metazoa</taxon>
        <taxon>Ecdysozoa</taxon>
        <taxon>Arthropoda</taxon>
        <taxon>Crustacea</taxon>
        <taxon>Branchiopoda</taxon>
        <taxon>Diplostraca</taxon>
        <taxon>Cladocera</taxon>
        <taxon>Anomopoda</taxon>
        <taxon>Daphniidae</taxon>
        <taxon>Daphnia</taxon>
    </lineage>
</organism>
<protein>
    <submittedName>
        <fullName evidence="1">Uncharacterized protein</fullName>
    </submittedName>
</protein>